<comment type="caution">
    <text evidence="8">The sequence shown here is derived from an EMBL/GenBank/DDBJ whole genome shotgun (WGS) entry which is preliminary data.</text>
</comment>
<protein>
    <recommendedName>
        <fullName evidence="3 7">6,7-dimethyl-8-ribityllumazine synthase</fullName>
        <shortName evidence="7">DMRL synthase</shortName>
        <shortName evidence="7">LS</shortName>
        <shortName evidence="7">Lumazine synthase</shortName>
        <ecNumber evidence="3 7">2.5.1.78</ecNumber>
    </recommendedName>
</protein>
<feature type="active site" description="Proton donor" evidence="7">
    <location>
        <position position="90"/>
    </location>
</feature>
<dbReference type="InterPro" id="IPR002180">
    <property type="entry name" value="LS/RS"/>
</dbReference>
<accession>A0A4R7S5C3</accession>
<comment type="catalytic activity">
    <reaction evidence="6 7">
        <text>(2S)-2-hydroxy-3-oxobutyl phosphate + 5-amino-6-(D-ribitylamino)uracil = 6,7-dimethyl-8-(1-D-ribityl)lumazine + phosphate + 2 H2O + H(+)</text>
        <dbReference type="Rhea" id="RHEA:26152"/>
        <dbReference type="ChEBI" id="CHEBI:15377"/>
        <dbReference type="ChEBI" id="CHEBI:15378"/>
        <dbReference type="ChEBI" id="CHEBI:15934"/>
        <dbReference type="ChEBI" id="CHEBI:43474"/>
        <dbReference type="ChEBI" id="CHEBI:58201"/>
        <dbReference type="ChEBI" id="CHEBI:58830"/>
        <dbReference type="EC" id="2.5.1.78"/>
    </reaction>
</comment>
<gene>
    <name evidence="7" type="primary">ribH</name>
    <name evidence="8" type="ORF">EI77_01546</name>
</gene>
<dbReference type="GO" id="GO:0005829">
    <property type="term" value="C:cytosol"/>
    <property type="evidence" value="ECO:0007669"/>
    <property type="project" value="TreeGrafter"/>
</dbReference>
<evidence type="ECO:0000256" key="2">
    <source>
        <dbReference type="ARBA" id="ARBA00007424"/>
    </source>
</evidence>
<comment type="similarity">
    <text evidence="2 7">Belongs to the DMRL synthase family.</text>
</comment>
<dbReference type="CDD" id="cd09209">
    <property type="entry name" value="Lumazine_synthase-I"/>
    <property type="match status" value="1"/>
</dbReference>
<evidence type="ECO:0000256" key="6">
    <source>
        <dbReference type="ARBA" id="ARBA00048785"/>
    </source>
</evidence>
<proteinExistence type="inferred from homology"/>
<dbReference type="GO" id="GO:0000906">
    <property type="term" value="F:6,7-dimethyl-8-ribityllumazine synthase activity"/>
    <property type="evidence" value="ECO:0007669"/>
    <property type="project" value="UniProtKB-UniRule"/>
</dbReference>
<keyword evidence="9" id="KW-1185">Reference proteome</keyword>
<reference evidence="8 9" key="1">
    <citation type="submission" date="2019-03" db="EMBL/GenBank/DDBJ databases">
        <title>Genomic Encyclopedia of Archaeal and Bacterial Type Strains, Phase II (KMG-II): from individual species to whole genera.</title>
        <authorList>
            <person name="Goeker M."/>
        </authorList>
    </citation>
    <scope>NUCLEOTIDE SEQUENCE [LARGE SCALE GENOMIC DNA]</scope>
    <source>
        <strain evidence="8 9">ATCC 25309</strain>
    </source>
</reference>
<keyword evidence="4 7" id="KW-0686">Riboflavin biosynthesis</keyword>
<dbReference type="PANTHER" id="PTHR21058">
    <property type="entry name" value="6,7-DIMETHYL-8-RIBITYLLUMAZINE SYNTHASE DMRL SYNTHASE LUMAZINE SYNTHASE"/>
    <property type="match status" value="1"/>
</dbReference>
<dbReference type="InterPro" id="IPR034964">
    <property type="entry name" value="LS"/>
</dbReference>
<organism evidence="8 9">
    <name type="scientific">Prosthecobacter fusiformis</name>
    <dbReference type="NCBI Taxonomy" id="48464"/>
    <lineage>
        <taxon>Bacteria</taxon>
        <taxon>Pseudomonadati</taxon>
        <taxon>Verrucomicrobiota</taxon>
        <taxon>Verrucomicrobiia</taxon>
        <taxon>Verrucomicrobiales</taxon>
        <taxon>Verrucomicrobiaceae</taxon>
        <taxon>Prosthecobacter</taxon>
    </lineage>
</organism>
<evidence type="ECO:0000313" key="9">
    <source>
        <dbReference type="Proteomes" id="UP000295662"/>
    </source>
</evidence>
<keyword evidence="5 7" id="KW-0808">Transferase</keyword>
<dbReference type="EC" id="2.5.1.78" evidence="3 7"/>
<dbReference type="NCBIfam" id="TIGR00114">
    <property type="entry name" value="lumazine-synth"/>
    <property type="match status" value="1"/>
</dbReference>
<evidence type="ECO:0000313" key="8">
    <source>
        <dbReference type="EMBL" id="TDU73079.1"/>
    </source>
</evidence>
<evidence type="ECO:0000256" key="5">
    <source>
        <dbReference type="ARBA" id="ARBA00022679"/>
    </source>
</evidence>
<feature type="binding site" evidence="7">
    <location>
        <begin position="82"/>
        <end position="84"/>
    </location>
    <ligand>
        <name>5-amino-6-(D-ribitylamino)uracil</name>
        <dbReference type="ChEBI" id="CHEBI:15934"/>
    </ligand>
</feature>
<dbReference type="Gene3D" id="3.40.50.960">
    <property type="entry name" value="Lumazine/riboflavin synthase"/>
    <property type="match status" value="1"/>
</dbReference>
<dbReference type="UniPathway" id="UPA00275">
    <property type="reaction ID" value="UER00404"/>
</dbReference>
<feature type="binding site" evidence="7">
    <location>
        <begin position="87"/>
        <end position="88"/>
    </location>
    <ligand>
        <name>(2S)-2-hydroxy-3-oxobutyl phosphate</name>
        <dbReference type="ChEBI" id="CHEBI:58830"/>
    </ligand>
</feature>
<dbReference type="EMBL" id="SOCA01000002">
    <property type="protein sequence ID" value="TDU73079.1"/>
    <property type="molecule type" value="Genomic_DNA"/>
</dbReference>
<dbReference type="PANTHER" id="PTHR21058:SF0">
    <property type="entry name" value="6,7-DIMETHYL-8-RIBITYLLUMAZINE SYNTHASE"/>
    <property type="match status" value="1"/>
</dbReference>
<comment type="function">
    <text evidence="7">Catalyzes the formation of 6,7-dimethyl-8-ribityllumazine by condensation of 5-amino-6-(D-ribitylamino)uracil with 3,4-dihydroxy-2-butanone 4-phosphate. This is the penultimate step in the biosynthesis of riboflavin.</text>
</comment>
<dbReference type="HAMAP" id="MF_00178">
    <property type="entry name" value="Lumazine_synth"/>
    <property type="match status" value="1"/>
</dbReference>
<dbReference type="AlphaFoldDB" id="A0A4R7S5C3"/>
<dbReference type="InterPro" id="IPR036467">
    <property type="entry name" value="LS/RS_sf"/>
</dbReference>
<dbReference type="OrthoDB" id="9809709at2"/>
<evidence type="ECO:0000256" key="4">
    <source>
        <dbReference type="ARBA" id="ARBA00022619"/>
    </source>
</evidence>
<feature type="binding site" evidence="7">
    <location>
        <begin position="58"/>
        <end position="60"/>
    </location>
    <ligand>
        <name>5-amino-6-(D-ribitylamino)uracil</name>
        <dbReference type="ChEBI" id="CHEBI:15934"/>
    </ligand>
</feature>
<evidence type="ECO:0000256" key="7">
    <source>
        <dbReference type="HAMAP-Rule" id="MF_00178"/>
    </source>
</evidence>
<evidence type="ECO:0000256" key="3">
    <source>
        <dbReference type="ARBA" id="ARBA00012664"/>
    </source>
</evidence>
<dbReference type="Proteomes" id="UP000295662">
    <property type="component" value="Unassembled WGS sequence"/>
</dbReference>
<name>A0A4R7S5C3_9BACT</name>
<feature type="binding site" evidence="7">
    <location>
        <position position="129"/>
    </location>
    <ligand>
        <name>(2S)-2-hydroxy-3-oxobutyl phosphate</name>
        <dbReference type="ChEBI" id="CHEBI:58830"/>
    </ligand>
</feature>
<feature type="binding site" evidence="7">
    <location>
        <position position="25"/>
    </location>
    <ligand>
        <name>5-amino-6-(D-ribitylamino)uracil</name>
        <dbReference type="ChEBI" id="CHEBI:15934"/>
    </ligand>
</feature>
<feature type="binding site" evidence="7">
    <location>
        <position position="115"/>
    </location>
    <ligand>
        <name>5-amino-6-(D-ribitylamino)uracil</name>
        <dbReference type="ChEBI" id="CHEBI:15934"/>
    </ligand>
</feature>
<dbReference type="SUPFAM" id="SSF52121">
    <property type="entry name" value="Lumazine synthase"/>
    <property type="match status" value="1"/>
</dbReference>
<comment type="pathway">
    <text evidence="1 7">Cofactor biosynthesis; riboflavin biosynthesis; riboflavin from 2-hydroxy-3-oxobutyl phosphate and 5-amino-6-(D-ribitylamino)uracil: step 1/2.</text>
</comment>
<dbReference type="RefSeq" id="WP_133794292.1">
    <property type="nucleotide sequence ID" value="NZ_SOCA01000002.1"/>
</dbReference>
<dbReference type="Pfam" id="PF00885">
    <property type="entry name" value="DMRL_synthase"/>
    <property type="match status" value="1"/>
</dbReference>
<sequence length="168" mass="18271">MSQYGPSRPRPIQDRVSIAIVASLYNNQFVQGLLDAGREELEELAPNATITVYRVPGAFEIPVCAELVIKNTRPDVVIAFGVIIRGSTEHADLVGASVTDALQQMAVRHTTPVVHEVLLVSSEEQAEERCLGVKINRGTEAAQVAVNMMALFRKMRASFAGQPELETA</sequence>
<dbReference type="GO" id="GO:0009231">
    <property type="term" value="P:riboflavin biosynthetic process"/>
    <property type="evidence" value="ECO:0007669"/>
    <property type="project" value="UniProtKB-UniRule"/>
</dbReference>
<dbReference type="GO" id="GO:0009349">
    <property type="term" value="C:riboflavin synthase complex"/>
    <property type="evidence" value="ECO:0007669"/>
    <property type="project" value="UniProtKB-UniRule"/>
</dbReference>
<evidence type="ECO:0000256" key="1">
    <source>
        <dbReference type="ARBA" id="ARBA00004917"/>
    </source>
</evidence>